<reference evidence="3 4" key="1">
    <citation type="submission" date="2020-08" db="EMBL/GenBank/DDBJ databases">
        <title>Genomic Encyclopedia of Type Strains, Phase IV (KMG-IV): sequencing the most valuable type-strain genomes for metagenomic binning, comparative biology and taxonomic classification.</title>
        <authorList>
            <person name="Goeker M."/>
        </authorList>
    </citation>
    <scope>NUCLEOTIDE SEQUENCE [LARGE SCALE GENOMIC DNA]</scope>
    <source>
        <strain evidence="3 4">DSM 25481</strain>
    </source>
</reference>
<feature type="domain" description="TssC1 C-terminal" evidence="2">
    <location>
        <begin position="398"/>
        <end position="505"/>
    </location>
</feature>
<dbReference type="InterPro" id="IPR044031">
    <property type="entry name" value="TssC1_N"/>
</dbReference>
<feature type="domain" description="TssC1 N-terminal" evidence="1">
    <location>
        <begin position="75"/>
        <end position="382"/>
    </location>
</feature>
<proteinExistence type="predicted"/>
<gene>
    <name evidence="3" type="ORF">GGR24_000434</name>
</gene>
<dbReference type="NCBIfam" id="TIGR03355">
    <property type="entry name" value="VI_chp_2"/>
    <property type="match status" value="1"/>
</dbReference>
<dbReference type="Pfam" id="PF05943">
    <property type="entry name" value="VipB"/>
    <property type="match status" value="1"/>
</dbReference>
<organism evidence="3 4">
    <name type="scientific">Hansschlegelia beijingensis</name>
    <dbReference type="NCBI Taxonomy" id="1133344"/>
    <lineage>
        <taxon>Bacteria</taxon>
        <taxon>Pseudomonadati</taxon>
        <taxon>Pseudomonadota</taxon>
        <taxon>Alphaproteobacteria</taxon>
        <taxon>Hyphomicrobiales</taxon>
        <taxon>Methylopilaceae</taxon>
        <taxon>Hansschlegelia</taxon>
    </lineage>
</organism>
<comment type="caution">
    <text evidence="3">The sequence shown here is derived from an EMBL/GenBank/DDBJ whole genome shotgun (WGS) entry which is preliminary data.</text>
</comment>
<dbReference type="EMBL" id="JACIDR010000001">
    <property type="protein sequence ID" value="MBB3971801.1"/>
    <property type="molecule type" value="Genomic_DNA"/>
</dbReference>
<dbReference type="AlphaFoldDB" id="A0A7W6CZ89"/>
<evidence type="ECO:0000259" key="2">
    <source>
        <dbReference type="Pfam" id="PF18945"/>
    </source>
</evidence>
<dbReference type="Pfam" id="PF18945">
    <property type="entry name" value="VipB_2"/>
    <property type="match status" value="1"/>
</dbReference>
<name>A0A7W6CZ89_9HYPH</name>
<protein>
    <submittedName>
        <fullName evidence="3">Type VI secretion system protein ImpD/type VI secretion system protein ImpC</fullName>
    </submittedName>
</protein>
<dbReference type="PANTHER" id="PTHR35565">
    <property type="entry name" value="CYTOPLASMIC PROTEIN-RELATED"/>
    <property type="match status" value="1"/>
</dbReference>
<dbReference type="RefSeq" id="WP_183393647.1">
    <property type="nucleotide sequence ID" value="NZ_JACIDR010000001.1"/>
</dbReference>
<evidence type="ECO:0000313" key="3">
    <source>
        <dbReference type="EMBL" id="MBB3971801.1"/>
    </source>
</evidence>
<sequence length="513" mass="55619">MTGLTAQDAPAARAGLRALLLSGRHSLAGAADFGDDLALFLDSDAGALTRWFGPEAMETLAADPARLRGLIDRDLVLIDRLLTAQLDAVLHHPRLRRLEGSWRGLDWLVERFEPGKRLKISLLAASWRELERDLSRAIEFDQSHLFRLIYENEFGHAGGEPFGLLVVDHEVRHRPAPRRPGDPAPIDDVVVMEALAAIAAAAFAPVVLTASPGLLGVDDFADLVLSHDVTAQFAGPDHARWRALASREEARFLSVTMPRILARPPWSEHPGSLWYREHAPSARERTWFVAGYAFAATVGRAFAAHGWPADIRGVSIDRIGGGLVLDLPGEAFVLGERTRWERSPLDLALTDRQERDLVLAGIMPLNTLPHGGAAFASVHSLHATPPGAPGREPTAFLANRRLSAQISAMLCVSRFAHYVKIIGRELTGSLADAAAIERRLSAWLARYTNVNPGQSADGRARHPLVAASVQVRETPGRPGAYGCVIHLQPHHQLDDLSTTFRLVTGLGAPGAAA</sequence>
<dbReference type="InterPro" id="IPR044032">
    <property type="entry name" value="TssC1_C"/>
</dbReference>
<accession>A0A7W6CZ89</accession>
<dbReference type="InterPro" id="IPR010269">
    <property type="entry name" value="T6SS_TssC-like"/>
</dbReference>
<dbReference type="Proteomes" id="UP000528964">
    <property type="component" value="Unassembled WGS sequence"/>
</dbReference>
<dbReference type="PANTHER" id="PTHR35565:SF3">
    <property type="entry name" value="TYPE VI SECRETION SYSTEM SHEATH PROTEIN TSSC1"/>
    <property type="match status" value="1"/>
</dbReference>
<evidence type="ECO:0000259" key="1">
    <source>
        <dbReference type="Pfam" id="PF05943"/>
    </source>
</evidence>
<keyword evidence="4" id="KW-1185">Reference proteome</keyword>
<evidence type="ECO:0000313" key="4">
    <source>
        <dbReference type="Proteomes" id="UP000528964"/>
    </source>
</evidence>